<dbReference type="InterPro" id="IPR025327">
    <property type="entry name" value="DUF4233"/>
</dbReference>
<keyword evidence="1" id="KW-0812">Transmembrane</keyword>
<feature type="transmembrane region" description="Helical" evidence="1">
    <location>
        <begin position="20"/>
        <end position="44"/>
    </location>
</feature>
<feature type="transmembrane region" description="Helical" evidence="1">
    <location>
        <begin position="56"/>
        <end position="76"/>
    </location>
</feature>
<organism evidence="2">
    <name type="scientific">Gordonia sp. MP11Mi</name>
    <dbReference type="NCBI Taxonomy" id="3022769"/>
    <lineage>
        <taxon>Bacteria</taxon>
        <taxon>Bacillati</taxon>
        <taxon>Actinomycetota</taxon>
        <taxon>Actinomycetes</taxon>
        <taxon>Mycobacteriales</taxon>
        <taxon>Gordoniaceae</taxon>
        <taxon>Gordonia</taxon>
    </lineage>
</organism>
<keyword evidence="1" id="KW-0472">Membrane</keyword>
<dbReference type="AlphaFoldDB" id="A0AA97CXW0"/>
<evidence type="ECO:0008006" key="3">
    <source>
        <dbReference type="Google" id="ProtNLM"/>
    </source>
</evidence>
<dbReference type="EMBL" id="CP128986">
    <property type="protein sequence ID" value="WOC14550.1"/>
    <property type="molecule type" value="Genomic_DNA"/>
</dbReference>
<gene>
    <name evidence="2" type="ORF">MP11Mi_36720</name>
</gene>
<keyword evidence="1" id="KW-1133">Transmembrane helix</keyword>
<name>A0AA97CXW0_9ACTN</name>
<feature type="transmembrane region" description="Helical" evidence="1">
    <location>
        <begin position="82"/>
        <end position="112"/>
    </location>
</feature>
<reference evidence="2" key="1">
    <citation type="submission" date="2023-06" db="EMBL/GenBank/DDBJ databases">
        <title>Gordonia sp. nov. and Pseudochrobactrum sp. nov., two species isolated from the burying beetle Nicrophorus vespilloides.</title>
        <authorList>
            <person name="Poehlein A."/>
            <person name="Guzman J."/>
            <person name="Daniel R."/>
            <person name="Vilcinskas A."/>
        </authorList>
    </citation>
    <scope>NUCLEOTIDE SEQUENCE</scope>
    <source>
        <strain evidence="2">MP11Mi</strain>
    </source>
</reference>
<evidence type="ECO:0000256" key="1">
    <source>
        <dbReference type="SAM" id="Phobius"/>
    </source>
</evidence>
<dbReference type="Pfam" id="PF14017">
    <property type="entry name" value="DUF4233"/>
    <property type="match status" value="1"/>
</dbReference>
<evidence type="ECO:0000313" key="2">
    <source>
        <dbReference type="EMBL" id="WOC14550.1"/>
    </source>
</evidence>
<sequence>MTQVPPPPGINPPATDPWKGFRGVMAGTLILEVIVVLLAFPIVAKLGGGLSWGSGLFLGALTVAFIVLSGMCARPWALPTILALQVILIVGGLYHWSLTVIGVIFLCVWAYIAYIRRDVARRIELGLLPSQRIN</sequence>
<protein>
    <recommendedName>
        <fullName evidence="3">DUF4233 domain-containing protein</fullName>
    </recommendedName>
</protein>
<proteinExistence type="predicted"/>
<accession>A0AA97CXW0</accession>